<evidence type="ECO:0000259" key="1">
    <source>
        <dbReference type="Pfam" id="PF24240"/>
    </source>
</evidence>
<sequence length="133" mass="14311">MSENKTESYFEETRVELSAAVVGQRIVKAEVDRSGREDELKLMLESGREVAVSGWGSCCAWAGVGEILLDLQNVEHVITSVEATGGDGVGSGEKWFILANLDQVLGFETDASEGTGYYGYGLSVNVREEAPSD</sequence>
<dbReference type="EMBL" id="SHLC01000001">
    <property type="protein sequence ID" value="RZU64900.1"/>
    <property type="molecule type" value="Genomic_DNA"/>
</dbReference>
<comment type="caution">
    <text evidence="2">The sequence shown here is derived from an EMBL/GenBank/DDBJ whole genome shotgun (WGS) entry which is preliminary data.</text>
</comment>
<organism evidence="2 3">
    <name type="scientific">Microterricola gilva</name>
    <dbReference type="NCBI Taxonomy" id="393267"/>
    <lineage>
        <taxon>Bacteria</taxon>
        <taxon>Bacillati</taxon>
        <taxon>Actinomycetota</taxon>
        <taxon>Actinomycetes</taxon>
        <taxon>Micrococcales</taxon>
        <taxon>Microbacteriaceae</taxon>
        <taxon>Microterricola</taxon>
    </lineage>
</organism>
<evidence type="ECO:0000313" key="3">
    <source>
        <dbReference type="Proteomes" id="UP000291483"/>
    </source>
</evidence>
<gene>
    <name evidence="2" type="ORF">EV379_1211</name>
</gene>
<dbReference type="AlphaFoldDB" id="A0A4Q8AK77"/>
<keyword evidence="3" id="KW-1185">Reference proteome</keyword>
<accession>A0A4Q8AK77</accession>
<dbReference type="InterPro" id="IPR055871">
    <property type="entry name" value="DUF7448"/>
</dbReference>
<evidence type="ECO:0000313" key="2">
    <source>
        <dbReference type="EMBL" id="RZU64900.1"/>
    </source>
</evidence>
<dbReference type="Proteomes" id="UP000291483">
    <property type="component" value="Unassembled WGS sequence"/>
</dbReference>
<feature type="domain" description="DUF7448" evidence="1">
    <location>
        <begin position="20"/>
        <end position="123"/>
    </location>
</feature>
<proteinExistence type="predicted"/>
<name>A0A4Q8AK77_9MICO</name>
<protein>
    <recommendedName>
        <fullName evidence="1">DUF7448 domain-containing protein</fullName>
    </recommendedName>
</protein>
<dbReference type="Pfam" id="PF24240">
    <property type="entry name" value="DUF7448"/>
    <property type="match status" value="1"/>
</dbReference>
<reference evidence="2 3" key="1">
    <citation type="submission" date="2019-02" db="EMBL/GenBank/DDBJ databases">
        <title>Sequencing the genomes of 1000 actinobacteria strains.</title>
        <authorList>
            <person name="Klenk H.-P."/>
        </authorList>
    </citation>
    <scope>NUCLEOTIDE SEQUENCE [LARGE SCALE GENOMIC DNA]</scope>
    <source>
        <strain evidence="2 3">DSM 18319</strain>
    </source>
</reference>
<dbReference type="RefSeq" id="WP_130505332.1">
    <property type="nucleotide sequence ID" value="NZ_SHLC01000001.1"/>
</dbReference>